<feature type="region of interest" description="Disordered" evidence="1">
    <location>
        <begin position="629"/>
        <end position="707"/>
    </location>
</feature>
<feature type="compositionally biased region" description="Polar residues" evidence="1">
    <location>
        <begin position="1328"/>
        <end position="1340"/>
    </location>
</feature>
<feature type="compositionally biased region" description="Basic and acidic residues" evidence="1">
    <location>
        <begin position="527"/>
        <end position="543"/>
    </location>
</feature>
<feature type="compositionally biased region" description="Acidic residues" evidence="1">
    <location>
        <begin position="297"/>
        <end position="313"/>
    </location>
</feature>
<feature type="compositionally biased region" description="Acidic residues" evidence="1">
    <location>
        <begin position="952"/>
        <end position="962"/>
    </location>
</feature>
<feature type="compositionally biased region" description="Acidic residues" evidence="1">
    <location>
        <begin position="1070"/>
        <end position="1079"/>
    </location>
</feature>
<feature type="region of interest" description="Disordered" evidence="1">
    <location>
        <begin position="1537"/>
        <end position="1612"/>
    </location>
</feature>
<proteinExistence type="predicted"/>
<evidence type="ECO:0000256" key="1">
    <source>
        <dbReference type="SAM" id="MobiDB-lite"/>
    </source>
</evidence>
<reference evidence="2 3" key="1">
    <citation type="submission" date="2019-07" db="EMBL/GenBank/DDBJ databases">
        <title>Finished genome of Venturia effusa.</title>
        <authorList>
            <person name="Young C.A."/>
            <person name="Cox M.P."/>
            <person name="Ganley A.R.D."/>
            <person name="David W.J."/>
        </authorList>
    </citation>
    <scope>NUCLEOTIDE SEQUENCE [LARGE SCALE GENOMIC DNA]</scope>
    <source>
        <strain evidence="3">albino</strain>
    </source>
</reference>
<feature type="compositionally biased region" description="Basic and acidic residues" evidence="1">
    <location>
        <begin position="113"/>
        <end position="124"/>
    </location>
</feature>
<accession>A0A517KZ68</accession>
<feature type="compositionally biased region" description="Basic and acidic residues" evidence="1">
    <location>
        <begin position="504"/>
        <end position="514"/>
    </location>
</feature>
<feature type="compositionally biased region" description="Polar residues" evidence="1">
    <location>
        <begin position="1401"/>
        <end position="1427"/>
    </location>
</feature>
<feature type="compositionally biased region" description="Polar residues" evidence="1">
    <location>
        <begin position="1225"/>
        <end position="1236"/>
    </location>
</feature>
<feature type="region of interest" description="Disordered" evidence="1">
    <location>
        <begin position="1070"/>
        <end position="1248"/>
    </location>
</feature>
<feature type="compositionally biased region" description="Polar residues" evidence="1">
    <location>
        <begin position="125"/>
        <end position="136"/>
    </location>
</feature>
<feature type="compositionally biased region" description="Basic and acidic residues" evidence="1">
    <location>
        <begin position="786"/>
        <end position="797"/>
    </location>
</feature>
<feature type="region of interest" description="Disordered" evidence="1">
    <location>
        <begin position="406"/>
        <end position="429"/>
    </location>
</feature>
<dbReference type="Proteomes" id="UP000316270">
    <property type="component" value="Chromosome 2"/>
</dbReference>
<feature type="compositionally biased region" description="Low complexity" evidence="1">
    <location>
        <begin position="687"/>
        <end position="697"/>
    </location>
</feature>
<feature type="compositionally biased region" description="Basic and acidic residues" evidence="1">
    <location>
        <begin position="314"/>
        <end position="324"/>
    </location>
</feature>
<feature type="compositionally biased region" description="Acidic residues" evidence="1">
    <location>
        <begin position="1109"/>
        <end position="1177"/>
    </location>
</feature>
<feature type="region of interest" description="Disordered" evidence="1">
    <location>
        <begin position="917"/>
        <end position="984"/>
    </location>
</feature>
<protein>
    <submittedName>
        <fullName evidence="2">Uncharacterized protein</fullName>
    </submittedName>
</protein>
<feature type="compositionally biased region" description="Low complexity" evidence="1">
    <location>
        <begin position="77"/>
        <end position="95"/>
    </location>
</feature>
<feature type="region of interest" description="Disordered" evidence="1">
    <location>
        <begin position="57"/>
        <end position="171"/>
    </location>
</feature>
<feature type="compositionally biased region" description="Basic and acidic residues" evidence="1">
    <location>
        <begin position="917"/>
        <end position="937"/>
    </location>
</feature>
<feature type="region of interest" description="Disordered" evidence="1">
    <location>
        <begin position="737"/>
        <end position="756"/>
    </location>
</feature>
<dbReference type="EMBL" id="CP042186">
    <property type="protein sequence ID" value="QDS68675.1"/>
    <property type="molecule type" value="Genomic_DNA"/>
</dbReference>
<feature type="region of interest" description="Disordered" evidence="1">
    <location>
        <begin position="1263"/>
        <end position="1435"/>
    </location>
</feature>
<feature type="region of interest" description="Disordered" evidence="1">
    <location>
        <begin position="335"/>
        <end position="354"/>
    </location>
</feature>
<organism evidence="2 3">
    <name type="scientific">Venturia effusa</name>
    <dbReference type="NCBI Taxonomy" id="50376"/>
    <lineage>
        <taxon>Eukaryota</taxon>
        <taxon>Fungi</taxon>
        <taxon>Dikarya</taxon>
        <taxon>Ascomycota</taxon>
        <taxon>Pezizomycotina</taxon>
        <taxon>Dothideomycetes</taxon>
        <taxon>Pleosporomycetidae</taxon>
        <taxon>Venturiales</taxon>
        <taxon>Venturiaceae</taxon>
        <taxon>Venturia</taxon>
    </lineage>
</organism>
<feature type="region of interest" description="Disordered" evidence="1">
    <location>
        <begin position="497"/>
        <end position="610"/>
    </location>
</feature>
<feature type="compositionally biased region" description="Polar residues" evidence="1">
    <location>
        <begin position="629"/>
        <end position="665"/>
    </location>
</feature>
<feature type="region of interest" description="Disordered" evidence="1">
    <location>
        <begin position="1709"/>
        <end position="1737"/>
    </location>
</feature>
<feature type="region of interest" description="Disordered" evidence="1">
    <location>
        <begin position="777"/>
        <end position="803"/>
    </location>
</feature>
<feature type="region of interest" description="Disordered" evidence="1">
    <location>
        <begin position="1"/>
        <end position="40"/>
    </location>
</feature>
<feature type="region of interest" description="Disordered" evidence="1">
    <location>
        <begin position="250"/>
        <end position="324"/>
    </location>
</feature>
<feature type="compositionally biased region" description="Low complexity" evidence="1">
    <location>
        <begin position="588"/>
        <end position="603"/>
    </location>
</feature>
<name>A0A517KZ68_9PEZI</name>
<evidence type="ECO:0000313" key="2">
    <source>
        <dbReference type="EMBL" id="QDS68675.1"/>
    </source>
</evidence>
<feature type="region of interest" description="Disordered" evidence="1">
    <location>
        <begin position="1463"/>
        <end position="1498"/>
    </location>
</feature>
<feature type="compositionally biased region" description="Basic and acidic residues" evidence="1">
    <location>
        <begin position="1"/>
        <end position="21"/>
    </location>
</feature>
<keyword evidence="3" id="KW-1185">Reference proteome</keyword>
<dbReference type="OrthoDB" id="10599973at2759"/>
<feature type="compositionally biased region" description="Polar residues" evidence="1">
    <location>
        <begin position="1542"/>
        <end position="1572"/>
    </location>
</feature>
<evidence type="ECO:0000313" key="3">
    <source>
        <dbReference type="Proteomes" id="UP000316270"/>
    </source>
</evidence>
<sequence>MSGHGEKRKRDTEDVGARGESDEGGDSDDSDRDGSPQGCSWCCCRWLCTWWRRRAEEAEARQTLVPSAEGTNAVAVGDRPNGDGNPDGNAAADGGPDYRGNEQVGHASATDGRIQHRDHPRQPNDDTSAGSTSNETESSEDGSPYVTPQTHIPSKRAVDASSATEHYKRDRVKRQRLQSRLFIVDREEFNIADKAVQGLKEPDWNDPRDSSHFARNPLYFANSADYEAASKVVQELRRIRSIEQLRCDGARKRGENENSEPRRVGNPRQKRRAKNGVMNREREGFKIRTPSPTSVDNSEDSSDDSSIIEESTDIDSRGQRERTRLLSVAPKSKIPTATRKHTDPLDGQISKPARNSAFVNDDGLATKRTHVVGYTAIGKASVNPTRPPTNPRIGGAMDKIHGKATRTPAVRARSSMETTTPVPKPQAVSQEDLIKASGALHRRTVEKAQHPPRESVDDRPLTPTQTLMAERRQELQRINKSVAASLSKLPEMFLAPTNLDDDSAAAKKDGRVLEQPRQGQRQLRGSKKAEGVGDQRREREARSAEQSSNPLKRPRSASRGEDPRENKRRKDGATTSAASTPAAPPSALPRLTTATPFPTAVATSSKEISENGKKYFQNLRNAEALMTEGQSLPSFRQPITNSDSGQITSSSLLSTDGEPQQQLTQHPVPAKVIPPKKVPTASKTGAKPNKSPVKTVPSKPPPISIDALRDQYGDEQNWPKDLKKKVFDGIFSPKAEVPRPFEPRKQPQMPWTEPYKPVTKHTNVFDQSYTGGVMPRPKGPELFPQTDHDEHGTELGHPEGTSTPTPVATEAGDIHYPILYPSLPNADGTPGLGHDTVDDEEDVSLDEVMGQEEFMQMLNDLLIKKQGQLRTQGLSPQDVDREVKRTEHEVYNRVASLTKRSQFMEIFDELNRMDWEAEGGDGKDGHERDDRLDRETGPGDTGPSTFQVPEDSSSDESDEEGEVERRQQYRQNHRDMLEREFPDATARRNFTRTLHMFARQLRDYRDPDQFLKDMANYHPAGIAALRRPQAVVDEDEPNYSLAWRVALIVEGRTVAPYVASAHRLYHDEELWDEDSEDEGDPNRGLLDEDEDESWGNGGDRGGGERGRLDEDDGEHDDGEHDDGEHDDGEHDDGEHDDGEHDDGEDDDEEDDDGDDDGGDDEDDDEDDEDYSDDDGEDLLPPPRRPGEHDSHETDEDDGDDSPSPPPPNGSRIAKDWGRMGHHQVRPSTTSGQNNQHGYDLPINPFTGQPIKSAAAAAPLFGRGSVNPVAEGFGKASMNRTPSTTGEAARTALEERARLQQGQPTPTGGRSKKVDSRPPVGPKAKTDTRVQGSQGSGSTSRAAHFTGYDSGIPTSPGRNNNPGGGRGSQVSQRGSNTWVSPHLRASSGTVRDHGKPVGQGGASQYPSTDHGNGQTTPYGRPSTPQGSNPFIKLGDKKKGLRSVGVDITGDDMHMIEEKWNAHGRPLPADVQGQVSPAGGTPSSNDWAIDRPGPRSTTPLAYTPMAEMKAALRAAGVYYGPNPTPSDLKEAYAKLLRDGGDAGSTLSPDSYGQPGPSMNSRTSRQPTLGSTNQFDARPPHVSPHTSSRDRDDRPGTGQGHSRSDTPETPYGPETVHATSQEAMKQYLAANHVRYHPRIKHGQLIKLYEETRTRVQRNGQASSSITSAPVTPPALGPDELMDFLDEHGVYYPRILEPDTLYKIYQAFRTGGKVKMRDGPPPGRKTGHGSSAQSALPFATHSGGQPSITTMLALIDHHKIVGVALCQTAEAEVKVADNRGVDIKDEEVKVQVPRDGDHKEAVPKAVEMFSQAHLLSETITRIGEQVAIATHLVIEAVEIGTEETQVGPAGVDFTGVAAAETPQLWSISMAILAWVRQTVGPHPKHLVTRDTTDTAIVTKIRTLDLPRIITAGEILQSEATTTLEGMVVILDQVVGKGAPNSLILKSFGLPRLKIHRDSHEASGLVTRLTSCAHALMGPMEVAMKRIEMPLVVVEEGAGAL</sequence>
<dbReference type="STRING" id="50376.A0A517KZ68"/>
<feature type="compositionally biased region" description="Basic and acidic residues" evidence="1">
    <location>
        <begin position="963"/>
        <end position="984"/>
    </location>
</feature>
<feature type="compositionally biased region" description="Basic and acidic residues" evidence="1">
    <location>
        <begin position="250"/>
        <end position="263"/>
    </location>
</feature>
<feature type="compositionally biased region" description="Acidic residues" evidence="1">
    <location>
        <begin position="22"/>
        <end position="31"/>
    </location>
</feature>
<gene>
    <name evidence="2" type="ORF">FKW77_002157</name>
</gene>
<feature type="compositionally biased region" description="Low complexity" evidence="1">
    <location>
        <begin position="667"/>
        <end position="679"/>
    </location>
</feature>